<proteinExistence type="predicted"/>
<protein>
    <recommendedName>
        <fullName evidence="5">Tetratricopeptide repeat protein</fullName>
    </recommendedName>
</protein>
<organism evidence="3 4">
    <name type="scientific">Luteimonas salinisoli</name>
    <dbReference type="NCBI Taxonomy" id="2752307"/>
    <lineage>
        <taxon>Bacteria</taxon>
        <taxon>Pseudomonadati</taxon>
        <taxon>Pseudomonadota</taxon>
        <taxon>Gammaproteobacteria</taxon>
        <taxon>Lysobacterales</taxon>
        <taxon>Lysobacteraceae</taxon>
        <taxon>Luteimonas</taxon>
    </lineage>
</organism>
<feature type="signal peptide" evidence="2">
    <location>
        <begin position="1"/>
        <end position="22"/>
    </location>
</feature>
<feature type="chain" id="PRO_5032649260" description="Tetratricopeptide repeat protein" evidence="2">
    <location>
        <begin position="23"/>
        <end position="504"/>
    </location>
</feature>
<sequence length="504" mass="56505">MARRLTSIATSLLLLSAGVACKSKDIDPASGVSVHEAWYAAAEKAEARSDRLKRCTSAPNPPGLEWSRSIVRALCGDNRTLVIEAEELRDRIERADWSGLHSLYAGYLRRHHSGADPERLLYRAFRTAGWSGPEELDEYSRRWSEAAPDDPYASTLRAKVLMEQAWAIRGERPAREIPRERLDAVRRLAGESSALAERAILAEPGLLPAHMELLRALALSGGRGRSAEVLAKAVDVSPSNYYVRQTAIHFLSPNWGGSMERIDAVIRDAQAYGERNPRLALLKVERDSYEGAQLSHRRQFGPALDAYRRALAGGPEYSTIESAAWVADMAGRHAEAAMLGSQLLRFAGNTAERLASRAYSWEKMDEWQRALRDYAGAAQRDPGNAAHPYRMASIHHRRQNFDLAEQQYLRTLELDPEHTEALRGVCRMWVHLTLEPGMAEPYAARLTRLLPEDPDAWLLLANVQHSLKRPEVHATARRFLELAPADDPEFRDPIANIMRFLGEE</sequence>
<evidence type="ECO:0000313" key="4">
    <source>
        <dbReference type="Proteomes" id="UP000578091"/>
    </source>
</evidence>
<dbReference type="SUPFAM" id="SSF48452">
    <property type="entry name" value="TPR-like"/>
    <property type="match status" value="1"/>
</dbReference>
<dbReference type="InterPro" id="IPR011990">
    <property type="entry name" value="TPR-like_helical_dom_sf"/>
</dbReference>
<accession>A0A853JF28</accession>
<dbReference type="Proteomes" id="UP000578091">
    <property type="component" value="Unassembled WGS sequence"/>
</dbReference>
<reference evidence="3 4" key="1">
    <citation type="submission" date="2020-07" db="EMBL/GenBank/DDBJ databases">
        <title>Luteimonas sp. SJ-92.</title>
        <authorList>
            <person name="Huang X.-X."/>
            <person name="Xu L."/>
            <person name="Sun J.-Q."/>
        </authorList>
    </citation>
    <scope>NUCLEOTIDE SEQUENCE [LARGE SCALE GENOMIC DNA]</scope>
    <source>
        <strain evidence="3 4">SJ-92</strain>
    </source>
</reference>
<name>A0A853JF28_9GAMM</name>
<evidence type="ECO:0008006" key="5">
    <source>
        <dbReference type="Google" id="ProtNLM"/>
    </source>
</evidence>
<keyword evidence="2" id="KW-0732">Signal</keyword>
<evidence type="ECO:0000313" key="3">
    <source>
        <dbReference type="EMBL" id="NZA27455.1"/>
    </source>
</evidence>
<evidence type="ECO:0000256" key="1">
    <source>
        <dbReference type="PROSITE-ProRule" id="PRU00339"/>
    </source>
</evidence>
<feature type="repeat" description="TPR" evidence="1">
    <location>
        <begin position="385"/>
        <end position="418"/>
    </location>
</feature>
<dbReference type="InterPro" id="IPR019734">
    <property type="entry name" value="TPR_rpt"/>
</dbReference>
<comment type="caution">
    <text evidence="3">The sequence shown here is derived from an EMBL/GenBank/DDBJ whole genome shotgun (WGS) entry which is preliminary data.</text>
</comment>
<dbReference type="AlphaFoldDB" id="A0A853JF28"/>
<gene>
    <name evidence="3" type="ORF">H0E84_13780</name>
</gene>
<dbReference type="Gene3D" id="1.25.40.10">
    <property type="entry name" value="Tetratricopeptide repeat domain"/>
    <property type="match status" value="1"/>
</dbReference>
<dbReference type="PROSITE" id="PS51257">
    <property type="entry name" value="PROKAR_LIPOPROTEIN"/>
    <property type="match status" value="1"/>
</dbReference>
<dbReference type="EMBL" id="JACCKA010000078">
    <property type="protein sequence ID" value="NZA27455.1"/>
    <property type="molecule type" value="Genomic_DNA"/>
</dbReference>
<dbReference type="PROSITE" id="PS50005">
    <property type="entry name" value="TPR"/>
    <property type="match status" value="1"/>
</dbReference>
<keyword evidence="4" id="KW-1185">Reference proteome</keyword>
<evidence type="ECO:0000256" key="2">
    <source>
        <dbReference type="SAM" id="SignalP"/>
    </source>
</evidence>
<dbReference type="SMART" id="SM00028">
    <property type="entry name" value="TPR"/>
    <property type="match status" value="2"/>
</dbReference>
<keyword evidence="1" id="KW-0802">TPR repeat</keyword>